<proteinExistence type="predicted"/>
<name>A0ABQ0LDN8_MYCCL</name>
<organism evidence="2 3">
    <name type="scientific">Mycena chlorophos</name>
    <name type="common">Agaric fungus</name>
    <name type="synonym">Agaricus chlorophos</name>
    <dbReference type="NCBI Taxonomy" id="658473"/>
    <lineage>
        <taxon>Eukaryota</taxon>
        <taxon>Fungi</taxon>
        <taxon>Dikarya</taxon>
        <taxon>Basidiomycota</taxon>
        <taxon>Agaricomycotina</taxon>
        <taxon>Agaricomycetes</taxon>
        <taxon>Agaricomycetidae</taxon>
        <taxon>Agaricales</taxon>
        <taxon>Marasmiineae</taxon>
        <taxon>Mycenaceae</taxon>
        <taxon>Mycena</taxon>
    </lineage>
</organism>
<gene>
    <name evidence="2" type="ORF">MCHLO_06019</name>
</gene>
<dbReference type="EMBL" id="DF844766">
    <property type="protein sequence ID" value="GAT48637.1"/>
    <property type="molecule type" value="Genomic_DNA"/>
</dbReference>
<accession>A0ABQ0LDN8</accession>
<dbReference type="PANTHER" id="PTHR45985">
    <property type="match status" value="1"/>
</dbReference>
<keyword evidence="3" id="KW-1185">Reference proteome</keyword>
<feature type="region of interest" description="Disordered" evidence="1">
    <location>
        <begin position="148"/>
        <end position="168"/>
    </location>
</feature>
<evidence type="ECO:0000313" key="2">
    <source>
        <dbReference type="EMBL" id="GAT48637.1"/>
    </source>
</evidence>
<evidence type="ECO:0000256" key="1">
    <source>
        <dbReference type="SAM" id="MobiDB-lite"/>
    </source>
</evidence>
<dbReference type="Proteomes" id="UP000815677">
    <property type="component" value="Unassembled WGS sequence"/>
</dbReference>
<protein>
    <submittedName>
        <fullName evidence="2">Uncharacterized protein</fullName>
    </submittedName>
</protein>
<reference evidence="2" key="1">
    <citation type="submission" date="2014-09" db="EMBL/GenBank/DDBJ databases">
        <title>Genome sequence of the luminous mushroom Mycena chlorophos for searching fungal bioluminescence genes.</title>
        <authorList>
            <person name="Tanaka Y."/>
            <person name="Kasuga D."/>
            <person name="Oba Y."/>
            <person name="Hase S."/>
            <person name="Sato K."/>
            <person name="Oba Y."/>
            <person name="Sakakibara Y."/>
        </authorList>
    </citation>
    <scope>NUCLEOTIDE SEQUENCE</scope>
</reference>
<sequence length="168" mass="18459">MAPIPWISGSRRPTTSLRSIQRFRPTPVHVDFTAHYNGSHQPLGLYTHLIQLATDYPGATASNSTINAINQLLDWAQEQQNRSGSSRTSKYLAWVQNPVPISQFNAVKALQCERTKVCNGVPGDEARLLAECPFSDLPFFACYGCPSSPPVQSDPEQDSTQQTGPRSA</sequence>
<feature type="compositionally biased region" description="Polar residues" evidence="1">
    <location>
        <begin position="158"/>
        <end position="168"/>
    </location>
</feature>
<dbReference type="InterPro" id="IPR052740">
    <property type="entry name" value="CE4"/>
</dbReference>
<evidence type="ECO:0000313" key="3">
    <source>
        <dbReference type="Proteomes" id="UP000815677"/>
    </source>
</evidence>
<dbReference type="PANTHER" id="PTHR45985:SF3">
    <property type="entry name" value="CHITIN DEACETYLASE-LIKE 4"/>
    <property type="match status" value="1"/>
</dbReference>